<protein>
    <recommendedName>
        <fullName evidence="7">TRAP transporter large permease protein</fullName>
    </recommendedName>
</protein>
<feature type="transmembrane region" description="Helical" evidence="7">
    <location>
        <begin position="403"/>
        <end position="424"/>
    </location>
</feature>
<name>A0ABV9KC04_9RHOB</name>
<evidence type="ECO:0000256" key="5">
    <source>
        <dbReference type="ARBA" id="ARBA00022989"/>
    </source>
</evidence>
<dbReference type="Pfam" id="PF06808">
    <property type="entry name" value="DctM"/>
    <property type="match status" value="1"/>
</dbReference>
<feature type="transmembrane region" description="Helical" evidence="7">
    <location>
        <begin position="275"/>
        <end position="297"/>
    </location>
</feature>
<evidence type="ECO:0000259" key="8">
    <source>
        <dbReference type="Pfam" id="PF06808"/>
    </source>
</evidence>
<feature type="transmembrane region" description="Helical" evidence="7">
    <location>
        <begin position="96"/>
        <end position="120"/>
    </location>
</feature>
<evidence type="ECO:0000313" key="10">
    <source>
        <dbReference type="Proteomes" id="UP001595973"/>
    </source>
</evidence>
<comment type="subcellular location">
    <subcellularLocation>
        <location evidence="1 7">Cell inner membrane</location>
        <topology evidence="1 7">Multi-pass membrane protein</topology>
    </subcellularLocation>
</comment>
<evidence type="ECO:0000256" key="4">
    <source>
        <dbReference type="ARBA" id="ARBA00022692"/>
    </source>
</evidence>
<feature type="transmembrane region" description="Helical" evidence="7">
    <location>
        <begin position="244"/>
        <end position="263"/>
    </location>
</feature>
<evidence type="ECO:0000256" key="6">
    <source>
        <dbReference type="ARBA" id="ARBA00023136"/>
    </source>
</evidence>
<dbReference type="InterPro" id="IPR004681">
    <property type="entry name" value="TRAP_DctM"/>
</dbReference>
<evidence type="ECO:0000256" key="3">
    <source>
        <dbReference type="ARBA" id="ARBA00022519"/>
    </source>
</evidence>
<evidence type="ECO:0000256" key="1">
    <source>
        <dbReference type="ARBA" id="ARBA00004429"/>
    </source>
</evidence>
<evidence type="ECO:0000313" key="9">
    <source>
        <dbReference type="EMBL" id="MFC4667503.1"/>
    </source>
</evidence>
<comment type="caution">
    <text evidence="9">The sequence shown here is derived from an EMBL/GenBank/DDBJ whole genome shotgun (WGS) entry which is preliminary data.</text>
</comment>
<sequence>MDYLLIFLGVMIFLFAFGVPVAISIGLTCLVVLIAQGGVSHIPAELFAMQMLSGLNNFPIIAVPFFILAASLMNTGSSNARIFNFATALVGPLRGGLGHVNVLASVIFAGMSATAVADVAGIGQLEMKAMRERGYPQRFSVGITGATSIISPVIPPSVALVVYGWLSGTSIAALFMAGVIPGLIIAVGLSIAVFLSSYWLDLPGTVRVPRSEVLRLFLRAIPPLTTPFIIIGGIWTGVFTPTEAGAVACIYAFLLGTVIYRDVRLLEFVDALRRTVRFTSVILFIIAIATFYGWLLVRLRIPQELAMALLDMNLGETQAVLLILLFFLVIGCFMSVVEAVLIFTPIFMLTVQSLGIDPVWFGVLMVITLSIGVITPPFGNVLFVLTELTGMPFEKVVISVLPFMVPILLTLVLLVFFPSLVTFLPQVMH</sequence>
<keyword evidence="6 7" id="KW-0472">Membrane</keyword>
<keyword evidence="4 7" id="KW-0812">Transmembrane</keyword>
<keyword evidence="3 7" id="KW-0997">Cell inner membrane</keyword>
<feature type="transmembrane region" description="Helical" evidence="7">
    <location>
        <begin position="6"/>
        <end position="34"/>
    </location>
</feature>
<feature type="transmembrane region" description="Helical" evidence="7">
    <location>
        <begin position="359"/>
        <end position="383"/>
    </location>
</feature>
<dbReference type="EMBL" id="JBHSGI010000002">
    <property type="protein sequence ID" value="MFC4667503.1"/>
    <property type="molecule type" value="Genomic_DNA"/>
</dbReference>
<evidence type="ECO:0000256" key="7">
    <source>
        <dbReference type="RuleBase" id="RU369079"/>
    </source>
</evidence>
<comment type="subunit">
    <text evidence="7">The complex comprises the extracytoplasmic solute receptor protein and the two transmembrane proteins.</text>
</comment>
<proteinExistence type="inferred from homology"/>
<dbReference type="PANTHER" id="PTHR33362:SF3">
    <property type="entry name" value="SIALIC ACID TRAP TRANSPORTER PERMEASE PROTEIN SIAT"/>
    <property type="match status" value="1"/>
</dbReference>
<comment type="function">
    <text evidence="7">Part of the tripartite ATP-independent periplasmic (TRAP) transport system.</text>
</comment>
<comment type="similarity">
    <text evidence="7">Belongs to the TRAP transporter large permease family.</text>
</comment>
<reference evidence="10" key="1">
    <citation type="journal article" date="2019" name="Int. J. Syst. Evol. Microbiol.">
        <title>The Global Catalogue of Microorganisms (GCM) 10K type strain sequencing project: providing services to taxonomists for standard genome sequencing and annotation.</title>
        <authorList>
            <consortium name="The Broad Institute Genomics Platform"/>
            <consortium name="The Broad Institute Genome Sequencing Center for Infectious Disease"/>
            <person name="Wu L."/>
            <person name="Ma J."/>
        </authorList>
    </citation>
    <scope>NUCLEOTIDE SEQUENCE [LARGE SCALE GENOMIC DNA]</scope>
    <source>
        <strain evidence="10">CGMCC 4.7283</strain>
    </source>
</reference>
<accession>A0ABV9KC04</accession>
<dbReference type="Proteomes" id="UP001595973">
    <property type="component" value="Unassembled WGS sequence"/>
</dbReference>
<keyword evidence="2" id="KW-1003">Cell membrane</keyword>
<dbReference type="NCBIfam" id="TIGR00786">
    <property type="entry name" value="dctM"/>
    <property type="match status" value="1"/>
</dbReference>
<organism evidence="9 10">
    <name type="scientific">Seohaeicola nanhaiensis</name>
    <dbReference type="NCBI Taxonomy" id="1387282"/>
    <lineage>
        <taxon>Bacteria</taxon>
        <taxon>Pseudomonadati</taxon>
        <taxon>Pseudomonadota</taxon>
        <taxon>Alphaproteobacteria</taxon>
        <taxon>Rhodobacterales</taxon>
        <taxon>Roseobacteraceae</taxon>
        <taxon>Seohaeicola</taxon>
    </lineage>
</organism>
<dbReference type="PANTHER" id="PTHR33362">
    <property type="entry name" value="SIALIC ACID TRAP TRANSPORTER PERMEASE PROTEIN SIAT-RELATED"/>
    <property type="match status" value="1"/>
</dbReference>
<feature type="transmembrane region" description="Helical" evidence="7">
    <location>
        <begin position="317"/>
        <end position="347"/>
    </location>
</feature>
<dbReference type="PIRSF" id="PIRSF006066">
    <property type="entry name" value="HI0050"/>
    <property type="match status" value="1"/>
</dbReference>
<feature type="transmembrane region" description="Helical" evidence="7">
    <location>
        <begin position="141"/>
        <end position="165"/>
    </location>
</feature>
<dbReference type="RefSeq" id="WP_380715732.1">
    <property type="nucleotide sequence ID" value="NZ_JBHSGI010000002.1"/>
</dbReference>
<feature type="domain" description="TRAP C4-dicarboxylate transport system permease DctM subunit" evidence="8">
    <location>
        <begin position="8"/>
        <end position="419"/>
    </location>
</feature>
<feature type="transmembrane region" description="Helical" evidence="7">
    <location>
        <begin position="216"/>
        <end position="238"/>
    </location>
</feature>
<gene>
    <name evidence="9" type="ORF">ACFO5X_02950</name>
</gene>
<keyword evidence="5 7" id="KW-1133">Transmembrane helix</keyword>
<feature type="transmembrane region" description="Helical" evidence="7">
    <location>
        <begin position="171"/>
        <end position="195"/>
    </location>
</feature>
<keyword evidence="10" id="KW-1185">Reference proteome</keyword>
<evidence type="ECO:0000256" key="2">
    <source>
        <dbReference type="ARBA" id="ARBA00022475"/>
    </source>
</evidence>
<dbReference type="InterPro" id="IPR010656">
    <property type="entry name" value="DctM"/>
</dbReference>
<keyword evidence="7" id="KW-0813">Transport</keyword>
<feature type="transmembrane region" description="Helical" evidence="7">
    <location>
        <begin position="55"/>
        <end position="76"/>
    </location>
</feature>